<dbReference type="InterPro" id="IPR035965">
    <property type="entry name" value="PAS-like_dom_sf"/>
</dbReference>
<dbReference type="FunFam" id="3.30.450.20:FF:000015">
    <property type="entry name" value="Hypoxia-inducible factor 1-alpha isoform 1"/>
    <property type="match status" value="1"/>
</dbReference>
<proteinExistence type="predicted"/>
<feature type="compositionally biased region" description="Low complexity" evidence="10">
    <location>
        <begin position="587"/>
        <end position="600"/>
    </location>
</feature>
<keyword evidence="7" id="KW-0804">Transcription</keyword>
<feature type="region of interest" description="Disordered" evidence="10">
    <location>
        <begin position="17"/>
        <end position="50"/>
    </location>
</feature>
<dbReference type="GO" id="GO:0071456">
    <property type="term" value="P:cellular response to hypoxia"/>
    <property type="evidence" value="ECO:0007669"/>
    <property type="project" value="TreeGrafter"/>
</dbReference>
<comment type="subcellular location">
    <subcellularLocation>
        <location evidence="1">Nucleus</location>
    </subcellularLocation>
</comment>
<keyword evidence="6" id="KW-0010">Activator</keyword>
<evidence type="ECO:0000313" key="14">
    <source>
        <dbReference type="Proteomes" id="UP000728032"/>
    </source>
</evidence>
<gene>
    <name evidence="13" type="ORF">ONB1V03_LOCUS3057</name>
</gene>
<dbReference type="Pfam" id="PF23171">
    <property type="entry name" value="bHLH_HIF1A"/>
    <property type="match status" value="1"/>
</dbReference>
<dbReference type="SUPFAM" id="SSF55785">
    <property type="entry name" value="PYP-like sensor domain (PAS domain)"/>
    <property type="match status" value="2"/>
</dbReference>
<protein>
    <recommendedName>
        <fullName evidence="15">Hypoxia-inducible factor 1-alpha</fullName>
    </recommendedName>
</protein>
<evidence type="ECO:0000256" key="8">
    <source>
        <dbReference type="ARBA" id="ARBA00023242"/>
    </source>
</evidence>
<dbReference type="Gene3D" id="3.30.450.20">
    <property type="entry name" value="PAS domain"/>
    <property type="match status" value="2"/>
</dbReference>
<evidence type="ECO:0000256" key="10">
    <source>
        <dbReference type="SAM" id="MobiDB-lite"/>
    </source>
</evidence>
<evidence type="ECO:0000256" key="9">
    <source>
        <dbReference type="ARBA" id="ARBA00023278"/>
    </source>
</evidence>
<dbReference type="EMBL" id="CAJPVJ010000824">
    <property type="protein sequence ID" value="CAG2163483.1"/>
    <property type="molecule type" value="Genomic_DNA"/>
</dbReference>
<dbReference type="GO" id="GO:0005667">
    <property type="term" value="C:transcription regulator complex"/>
    <property type="evidence" value="ECO:0007669"/>
    <property type="project" value="InterPro"/>
</dbReference>
<dbReference type="InterPro" id="IPR001067">
    <property type="entry name" value="Nuc_translocat"/>
</dbReference>
<evidence type="ECO:0000256" key="5">
    <source>
        <dbReference type="ARBA" id="ARBA00023125"/>
    </source>
</evidence>
<evidence type="ECO:0000256" key="1">
    <source>
        <dbReference type="ARBA" id="ARBA00004123"/>
    </source>
</evidence>
<dbReference type="GO" id="GO:0000977">
    <property type="term" value="F:RNA polymerase II transcription regulatory region sequence-specific DNA binding"/>
    <property type="evidence" value="ECO:0007669"/>
    <property type="project" value="TreeGrafter"/>
</dbReference>
<evidence type="ECO:0000256" key="2">
    <source>
        <dbReference type="ARBA" id="ARBA00022737"/>
    </source>
</evidence>
<dbReference type="PANTHER" id="PTHR23043:SF17">
    <property type="entry name" value="PROTEIN SIMILAR"/>
    <property type="match status" value="1"/>
</dbReference>
<dbReference type="SMART" id="SM00086">
    <property type="entry name" value="PAC"/>
    <property type="match status" value="1"/>
</dbReference>
<dbReference type="AlphaFoldDB" id="A0A7R9QD85"/>
<feature type="region of interest" description="Disordered" evidence="10">
    <location>
        <begin position="584"/>
        <end position="610"/>
    </location>
</feature>
<feature type="compositionally biased region" description="Polar residues" evidence="10">
    <location>
        <begin position="601"/>
        <end position="610"/>
    </location>
</feature>
<dbReference type="EMBL" id="OC915649">
    <property type="protein sequence ID" value="CAD7641353.1"/>
    <property type="molecule type" value="Genomic_DNA"/>
</dbReference>
<feature type="domain" description="PAS" evidence="11">
    <location>
        <begin position="280"/>
        <end position="317"/>
    </location>
</feature>
<feature type="domain" description="BHLH" evidence="12">
    <location>
        <begin position="33"/>
        <end position="86"/>
    </location>
</feature>
<feature type="compositionally biased region" description="Polar residues" evidence="10">
    <location>
        <begin position="726"/>
        <end position="737"/>
    </location>
</feature>
<keyword evidence="2" id="KW-0677">Repeat</keyword>
<dbReference type="GO" id="GO:0000981">
    <property type="term" value="F:DNA-binding transcription factor activity, RNA polymerase II-specific"/>
    <property type="evidence" value="ECO:0007669"/>
    <property type="project" value="TreeGrafter"/>
</dbReference>
<sequence>MSESDAKSDALTTSLDSLLIKSSAKPKRKNSEKRKEKSRKAARERRSQESKIFDQMEALLPIPTKTINHLDKASLIRLAINYLKIRKVIEPIKIVSNFKTESEPYIEDYSAAKALNGFLLVLSKEGDMVYLSENVDKYLGLNQIDLIGQSIYDFSHPCDHNDIKDILALKNMKNCDESNDHKSNPMFGSIFVRMKCTLTNKGRNLNLKSANYKVIHCSGHLKSINDSDETPEAAECLTHTSTYYMITICEPIDQPMSVDMPFSCDVFISRHSLDMKYTQVDDSINKIIGYNSEELTGKSLFNFFHALDLQQLEKFFKTRCVVLDLKLIQLLIKLFSKGQSHSNYYRFLAKSGGYLWLLTQATLTTDTHSSQPQSVVCVNHVISGIVNEREIVSEEQCFEKSVENARLLPQLKPAFEETSTRAQTPFVSSTKTVFAPKTADMDSGFIVFDNANHMTYLSDPEDLTHLAPEATGDDFCVPFPGLLAEFNELNFFEEVFLNQNVSNANLLSEGEKVKFNEECLQHMNAINMYNSNDDLNETFIKPNDNTLYKTITQNFVKSYPAFRDADSVEDSPLPNDPLLSYHEEMLSSSSSADSSDPYSSETNSPLNISSPILSQTSNFFCKSPTEEVSKLNINEKNDLLDDKVLEMRAPYIPIDEDFPLLLEEGLQMNYSNANIDEFIPFDNISGDKPLNASDSSNKYPMFENPLPQKSNCLELLLQKDLKQKSPKNVTNGYSKYSNIDRSDRQKSSNVYNINNNSHKSVNVKSNANHRLGDGQDMR</sequence>
<name>A0A7R9QD85_9ACAR</name>
<organism evidence="13">
    <name type="scientific">Oppiella nova</name>
    <dbReference type="NCBI Taxonomy" id="334625"/>
    <lineage>
        <taxon>Eukaryota</taxon>
        <taxon>Metazoa</taxon>
        <taxon>Ecdysozoa</taxon>
        <taxon>Arthropoda</taxon>
        <taxon>Chelicerata</taxon>
        <taxon>Arachnida</taxon>
        <taxon>Acari</taxon>
        <taxon>Acariformes</taxon>
        <taxon>Sarcoptiformes</taxon>
        <taxon>Oribatida</taxon>
        <taxon>Brachypylina</taxon>
        <taxon>Oppioidea</taxon>
        <taxon>Oppiidae</taxon>
        <taxon>Oppiella</taxon>
    </lineage>
</organism>
<dbReference type="InterPro" id="IPR000014">
    <property type="entry name" value="PAS"/>
</dbReference>
<dbReference type="GO" id="GO:0046983">
    <property type="term" value="F:protein dimerization activity"/>
    <property type="evidence" value="ECO:0007669"/>
    <property type="project" value="InterPro"/>
</dbReference>
<evidence type="ECO:0000259" key="12">
    <source>
        <dbReference type="PROSITE" id="PS50888"/>
    </source>
</evidence>
<keyword evidence="3" id="KW-0832">Ubl conjugation</keyword>
<dbReference type="CDD" id="cd00130">
    <property type="entry name" value="PAS"/>
    <property type="match status" value="2"/>
</dbReference>
<dbReference type="SUPFAM" id="SSF47459">
    <property type="entry name" value="HLH, helix-loop-helix DNA-binding domain"/>
    <property type="match status" value="1"/>
</dbReference>
<dbReference type="Proteomes" id="UP000728032">
    <property type="component" value="Unassembled WGS sequence"/>
</dbReference>
<dbReference type="OrthoDB" id="6021714at2759"/>
<keyword evidence="5" id="KW-0238">DNA-binding</keyword>
<evidence type="ECO:0000256" key="7">
    <source>
        <dbReference type="ARBA" id="ARBA00023163"/>
    </source>
</evidence>
<feature type="compositionally biased region" description="Low complexity" evidence="10">
    <location>
        <begin position="752"/>
        <end position="768"/>
    </location>
</feature>
<evidence type="ECO:0008006" key="15">
    <source>
        <dbReference type="Google" id="ProtNLM"/>
    </source>
</evidence>
<feature type="domain" description="PAS" evidence="11">
    <location>
        <begin position="113"/>
        <end position="167"/>
    </location>
</feature>
<dbReference type="PROSITE" id="PS50888">
    <property type="entry name" value="BHLH"/>
    <property type="match status" value="1"/>
</dbReference>
<dbReference type="SMART" id="SM00091">
    <property type="entry name" value="PAS"/>
    <property type="match status" value="2"/>
</dbReference>
<dbReference type="PRINTS" id="PR00785">
    <property type="entry name" value="NCTRNSLOCATR"/>
</dbReference>
<dbReference type="GO" id="GO:0005634">
    <property type="term" value="C:nucleus"/>
    <property type="evidence" value="ECO:0007669"/>
    <property type="project" value="UniProtKB-SubCell"/>
</dbReference>
<dbReference type="InterPro" id="IPR013767">
    <property type="entry name" value="PAS_fold"/>
</dbReference>
<evidence type="ECO:0000256" key="6">
    <source>
        <dbReference type="ARBA" id="ARBA00023159"/>
    </source>
</evidence>
<keyword evidence="8" id="KW-0539">Nucleus</keyword>
<dbReference type="GO" id="GO:0005737">
    <property type="term" value="C:cytoplasm"/>
    <property type="evidence" value="ECO:0007669"/>
    <property type="project" value="InterPro"/>
</dbReference>
<keyword evidence="4" id="KW-0805">Transcription regulation</keyword>
<evidence type="ECO:0000256" key="4">
    <source>
        <dbReference type="ARBA" id="ARBA00023015"/>
    </source>
</evidence>
<dbReference type="InterPro" id="IPR036638">
    <property type="entry name" value="HLH_DNA-bd_sf"/>
</dbReference>
<dbReference type="InterPro" id="IPR001610">
    <property type="entry name" value="PAC"/>
</dbReference>
<keyword evidence="14" id="KW-1185">Reference proteome</keyword>
<evidence type="ECO:0000313" key="13">
    <source>
        <dbReference type="EMBL" id="CAD7641353.1"/>
    </source>
</evidence>
<accession>A0A7R9QD85</accession>
<dbReference type="Pfam" id="PF14598">
    <property type="entry name" value="PAS_11"/>
    <property type="match status" value="1"/>
</dbReference>
<dbReference type="PANTHER" id="PTHR23043">
    <property type="entry name" value="HYPOXIA-INDUCIBLE FACTOR 1 ALPHA"/>
    <property type="match status" value="1"/>
</dbReference>
<dbReference type="FunFam" id="3.30.450.20:FF:000005">
    <property type="entry name" value="Hypoxia-inducible factor 1 subunit alpha"/>
    <property type="match status" value="1"/>
</dbReference>
<dbReference type="Pfam" id="PF00989">
    <property type="entry name" value="PAS"/>
    <property type="match status" value="1"/>
</dbReference>
<feature type="compositionally biased region" description="Basic and acidic residues" evidence="10">
    <location>
        <begin position="33"/>
        <end position="50"/>
    </location>
</feature>
<evidence type="ECO:0000259" key="11">
    <source>
        <dbReference type="PROSITE" id="PS50112"/>
    </source>
</evidence>
<dbReference type="PROSITE" id="PS50112">
    <property type="entry name" value="PAS"/>
    <property type="match status" value="2"/>
</dbReference>
<keyword evidence="9" id="KW-0379">Hydroxylation</keyword>
<dbReference type="InterPro" id="IPR011598">
    <property type="entry name" value="bHLH_dom"/>
</dbReference>
<dbReference type="GO" id="GO:0045944">
    <property type="term" value="P:positive regulation of transcription by RNA polymerase II"/>
    <property type="evidence" value="ECO:0007669"/>
    <property type="project" value="UniProtKB-ARBA"/>
</dbReference>
<feature type="region of interest" description="Disordered" evidence="10">
    <location>
        <begin position="724"/>
        <end position="778"/>
    </location>
</feature>
<reference evidence="13" key="1">
    <citation type="submission" date="2020-11" db="EMBL/GenBank/DDBJ databases">
        <authorList>
            <person name="Tran Van P."/>
        </authorList>
    </citation>
    <scope>NUCLEOTIDE SEQUENCE</scope>
</reference>
<evidence type="ECO:0000256" key="3">
    <source>
        <dbReference type="ARBA" id="ARBA00022843"/>
    </source>
</evidence>